<dbReference type="EMBL" id="OZ034822">
    <property type="protein sequence ID" value="CAL1411466.1"/>
    <property type="molecule type" value="Genomic_DNA"/>
</dbReference>
<dbReference type="SUPFAM" id="SSF57756">
    <property type="entry name" value="Retrovirus zinc finger-like domains"/>
    <property type="match status" value="1"/>
</dbReference>
<proteinExistence type="predicted"/>
<evidence type="ECO:0000256" key="1">
    <source>
        <dbReference type="SAM" id="MobiDB-lite"/>
    </source>
</evidence>
<evidence type="ECO:0000313" key="2">
    <source>
        <dbReference type="EMBL" id="CAL1411466.1"/>
    </source>
</evidence>
<keyword evidence="3" id="KW-1185">Reference proteome</keyword>
<sequence length="117" mass="13366">MMKPLPSLQAAVDDILQHEQKLKYDKRHSNRSVHSVALAEQGDKQKSSSSFEPNKGGKDGTEAEINFCRYCKKNGHLKEECYRLKNKKARMAGRTVLLVLLLDQTQRVKTQAPWEVI</sequence>
<name>A0AAV2GLW6_9ROSI</name>
<dbReference type="PANTHER" id="PTHR34222:SF99">
    <property type="entry name" value="PROTEIN, PUTATIVE-RELATED"/>
    <property type="match status" value="1"/>
</dbReference>
<feature type="region of interest" description="Disordered" evidence="1">
    <location>
        <begin position="22"/>
        <end position="61"/>
    </location>
</feature>
<reference evidence="2 3" key="1">
    <citation type="submission" date="2024-04" db="EMBL/GenBank/DDBJ databases">
        <authorList>
            <person name="Fracassetti M."/>
        </authorList>
    </citation>
    <scope>NUCLEOTIDE SEQUENCE [LARGE SCALE GENOMIC DNA]</scope>
</reference>
<dbReference type="InterPro" id="IPR036875">
    <property type="entry name" value="Znf_CCHC_sf"/>
</dbReference>
<evidence type="ECO:0000313" key="3">
    <source>
        <dbReference type="Proteomes" id="UP001497516"/>
    </source>
</evidence>
<dbReference type="Gene3D" id="4.10.60.10">
    <property type="entry name" value="Zinc finger, CCHC-type"/>
    <property type="match status" value="1"/>
</dbReference>
<dbReference type="PANTHER" id="PTHR34222">
    <property type="entry name" value="GAG_PRE-INTEGRS DOMAIN-CONTAINING PROTEIN"/>
    <property type="match status" value="1"/>
</dbReference>
<organism evidence="2 3">
    <name type="scientific">Linum trigynum</name>
    <dbReference type="NCBI Taxonomy" id="586398"/>
    <lineage>
        <taxon>Eukaryota</taxon>
        <taxon>Viridiplantae</taxon>
        <taxon>Streptophyta</taxon>
        <taxon>Embryophyta</taxon>
        <taxon>Tracheophyta</taxon>
        <taxon>Spermatophyta</taxon>
        <taxon>Magnoliopsida</taxon>
        <taxon>eudicotyledons</taxon>
        <taxon>Gunneridae</taxon>
        <taxon>Pentapetalae</taxon>
        <taxon>rosids</taxon>
        <taxon>fabids</taxon>
        <taxon>Malpighiales</taxon>
        <taxon>Linaceae</taxon>
        <taxon>Linum</taxon>
    </lineage>
</organism>
<dbReference type="GO" id="GO:0008270">
    <property type="term" value="F:zinc ion binding"/>
    <property type="evidence" value="ECO:0007669"/>
    <property type="project" value="InterPro"/>
</dbReference>
<dbReference type="AlphaFoldDB" id="A0AAV2GLW6"/>
<dbReference type="GO" id="GO:0003676">
    <property type="term" value="F:nucleic acid binding"/>
    <property type="evidence" value="ECO:0007669"/>
    <property type="project" value="InterPro"/>
</dbReference>
<dbReference type="Proteomes" id="UP001497516">
    <property type="component" value="Chromosome 9"/>
</dbReference>
<protein>
    <recommendedName>
        <fullName evidence="4">CCHC-type domain-containing protein</fullName>
    </recommendedName>
</protein>
<evidence type="ECO:0008006" key="4">
    <source>
        <dbReference type="Google" id="ProtNLM"/>
    </source>
</evidence>
<accession>A0AAV2GLW6</accession>
<gene>
    <name evidence="2" type="ORF">LTRI10_LOCUS50822</name>
</gene>